<dbReference type="InterPro" id="IPR018062">
    <property type="entry name" value="HTH_AraC-typ_CS"/>
</dbReference>
<name>C2ENB9_9LACO</name>
<comment type="caution">
    <text evidence="5">The sequence shown here is derived from an EMBL/GenBank/DDBJ whole genome shotgun (WGS) entry which is preliminary data.</text>
</comment>
<dbReference type="SUPFAM" id="SSF51182">
    <property type="entry name" value="RmlC-like cupins"/>
    <property type="match status" value="1"/>
</dbReference>
<dbReference type="AlphaFoldDB" id="C2ENB9"/>
<organism evidence="5 6">
    <name type="scientific">Lactobacillus ultunensis DSM 16047</name>
    <dbReference type="NCBI Taxonomy" id="525365"/>
    <lineage>
        <taxon>Bacteria</taxon>
        <taxon>Bacillati</taxon>
        <taxon>Bacillota</taxon>
        <taxon>Bacilli</taxon>
        <taxon>Lactobacillales</taxon>
        <taxon>Lactobacillaceae</taxon>
        <taxon>Lactobacillus</taxon>
    </lineage>
</organism>
<sequence length="303" mass="35430">MGNRLLQLDHDLQEHVIFDKYTLPLVTCIDNLDDYYDRSWDAHWHEGLELQIVLNGTVEYTIWTEGGQAHKYQINSGNGIFINNEMLHRVSGLTPHTQVGCLIIPLVFFDIQWLTSIKNNSLTPILDSNIRVLSLDKNNDKQVMLLAKLNQIVHLSNKEIGYELHTLELFFLIWRQLLLEIKRQSLSNNNLFKQDIRNKRVRKIIQFIYQNYSHRIDAEDMAKFANISRAECFRSFKSVLNQTPTAYLNNYRLSMATMLLTTSNKTISTIAESCGYQTVNYFNYCFRKKYKVSPSKYRSKNAS</sequence>
<dbReference type="RefSeq" id="WP_007125693.1">
    <property type="nucleotide sequence ID" value="NZ_AZFO01000010.1"/>
</dbReference>
<dbReference type="PANTHER" id="PTHR43280">
    <property type="entry name" value="ARAC-FAMILY TRANSCRIPTIONAL REGULATOR"/>
    <property type="match status" value="1"/>
</dbReference>
<evidence type="ECO:0000313" key="6">
    <source>
        <dbReference type="Proteomes" id="UP000005583"/>
    </source>
</evidence>
<dbReference type="STRING" id="525365.HMPREF0548_1165"/>
<dbReference type="GO" id="GO:0003700">
    <property type="term" value="F:DNA-binding transcription factor activity"/>
    <property type="evidence" value="ECO:0007669"/>
    <property type="project" value="InterPro"/>
</dbReference>
<dbReference type="Proteomes" id="UP000005583">
    <property type="component" value="Unassembled WGS sequence"/>
</dbReference>
<proteinExistence type="predicted"/>
<evidence type="ECO:0000256" key="1">
    <source>
        <dbReference type="ARBA" id="ARBA00023015"/>
    </source>
</evidence>
<dbReference type="Gene3D" id="2.60.120.10">
    <property type="entry name" value="Jelly Rolls"/>
    <property type="match status" value="1"/>
</dbReference>
<feature type="domain" description="HTH araC/xylS-type" evidence="4">
    <location>
        <begin position="202"/>
        <end position="300"/>
    </location>
</feature>
<dbReference type="SMART" id="SM00342">
    <property type="entry name" value="HTH_ARAC"/>
    <property type="match status" value="1"/>
</dbReference>
<dbReference type="eggNOG" id="COG2207">
    <property type="taxonomic scope" value="Bacteria"/>
</dbReference>
<dbReference type="InterPro" id="IPR020449">
    <property type="entry name" value="Tscrpt_reg_AraC-type_HTH"/>
</dbReference>
<dbReference type="PATRIC" id="fig|525365.8.peg.165"/>
<dbReference type="EMBL" id="ACGU01000055">
    <property type="protein sequence ID" value="EEJ71923.1"/>
    <property type="molecule type" value="Genomic_DNA"/>
</dbReference>
<dbReference type="PROSITE" id="PS01124">
    <property type="entry name" value="HTH_ARAC_FAMILY_2"/>
    <property type="match status" value="1"/>
</dbReference>
<dbReference type="SUPFAM" id="SSF46689">
    <property type="entry name" value="Homeodomain-like"/>
    <property type="match status" value="2"/>
</dbReference>
<evidence type="ECO:0000256" key="3">
    <source>
        <dbReference type="ARBA" id="ARBA00023163"/>
    </source>
</evidence>
<dbReference type="PANTHER" id="PTHR43280:SF2">
    <property type="entry name" value="HTH-TYPE TRANSCRIPTIONAL REGULATOR EXSA"/>
    <property type="match status" value="1"/>
</dbReference>
<evidence type="ECO:0000313" key="5">
    <source>
        <dbReference type="EMBL" id="EEJ71923.1"/>
    </source>
</evidence>
<keyword evidence="6" id="KW-1185">Reference proteome</keyword>
<keyword evidence="2" id="KW-0238">DNA-binding</keyword>
<dbReference type="PROSITE" id="PS00041">
    <property type="entry name" value="HTH_ARAC_FAMILY_1"/>
    <property type="match status" value="1"/>
</dbReference>
<evidence type="ECO:0000259" key="4">
    <source>
        <dbReference type="PROSITE" id="PS01124"/>
    </source>
</evidence>
<keyword evidence="1" id="KW-0805">Transcription regulation</keyword>
<evidence type="ECO:0000256" key="2">
    <source>
        <dbReference type="ARBA" id="ARBA00023125"/>
    </source>
</evidence>
<protein>
    <submittedName>
        <fullName evidence="5">Transcriptional regulator, AraC family</fullName>
    </submittedName>
</protein>
<dbReference type="GO" id="GO:0043565">
    <property type="term" value="F:sequence-specific DNA binding"/>
    <property type="evidence" value="ECO:0007669"/>
    <property type="project" value="InterPro"/>
</dbReference>
<dbReference type="InterPro" id="IPR009057">
    <property type="entry name" value="Homeodomain-like_sf"/>
</dbReference>
<keyword evidence="3" id="KW-0804">Transcription</keyword>
<dbReference type="HOGENOM" id="CLU_000445_88_3_9"/>
<dbReference type="OrthoDB" id="9778008at2"/>
<dbReference type="Pfam" id="PF12833">
    <property type="entry name" value="HTH_18"/>
    <property type="match status" value="1"/>
</dbReference>
<dbReference type="PRINTS" id="PR00032">
    <property type="entry name" value="HTHARAC"/>
</dbReference>
<dbReference type="InterPro" id="IPR011051">
    <property type="entry name" value="RmlC_Cupin_sf"/>
</dbReference>
<gene>
    <name evidence="5" type="ORF">HMPREF0548_1165</name>
</gene>
<dbReference type="InterPro" id="IPR018060">
    <property type="entry name" value="HTH_AraC"/>
</dbReference>
<reference evidence="5 6" key="1">
    <citation type="submission" date="2009-01" db="EMBL/GenBank/DDBJ databases">
        <authorList>
            <person name="Qin X."/>
            <person name="Bachman B."/>
            <person name="Battles P."/>
            <person name="Bell A."/>
            <person name="Bess C."/>
            <person name="Bickham C."/>
            <person name="Chaboub L."/>
            <person name="Chen D."/>
            <person name="Coyle M."/>
            <person name="Deiros D.R."/>
            <person name="Dinh H."/>
            <person name="Forbes L."/>
            <person name="Fowler G."/>
            <person name="Francisco L."/>
            <person name="Fu Q."/>
            <person name="Gubbala S."/>
            <person name="Hale W."/>
            <person name="Han Y."/>
            <person name="Hemphill L."/>
            <person name="Highlander S.K."/>
            <person name="Hirani K."/>
            <person name="Hogues M."/>
            <person name="Jackson L."/>
            <person name="Jakkamsetti A."/>
            <person name="Javaid M."/>
            <person name="Jiang H."/>
            <person name="Korchina V."/>
            <person name="Kovar C."/>
            <person name="Lara F."/>
            <person name="Lee S."/>
            <person name="Mata R."/>
            <person name="Mathew T."/>
            <person name="Moen C."/>
            <person name="Morales K."/>
            <person name="Munidasa M."/>
            <person name="Nazareth L."/>
            <person name="Ngo R."/>
            <person name="Nguyen L."/>
            <person name="Okwuonu G."/>
            <person name="Ongeri F."/>
            <person name="Patil S."/>
            <person name="Petrosino J."/>
            <person name="Pham C."/>
            <person name="Pham P."/>
            <person name="Pu L.-L."/>
            <person name="Puazo M."/>
            <person name="Raj R."/>
            <person name="Reid J."/>
            <person name="Rouhana J."/>
            <person name="Saada N."/>
            <person name="Shang Y."/>
            <person name="Simmons D."/>
            <person name="Thornton R."/>
            <person name="Warren J."/>
            <person name="Weissenberger G."/>
            <person name="Zhang J."/>
            <person name="Zhang L."/>
            <person name="Zhou C."/>
            <person name="Zhu D."/>
            <person name="Muzny D."/>
            <person name="Worley K."/>
            <person name="Gibbs R."/>
        </authorList>
    </citation>
    <scope>NUCLEOTIDE SEQUENCE [LARGE SCALE GENOMIC DNA]</scope>
    <source>
        <strain evidence="5 6">DSM 16047</strain>
    </source>
</reference>
<accession>C2ENB9</accession>
<dbReference type="InterPro" id="IPR014710">
    <property type="entry name" value="RmlC-like_jellyroll"/>
</dbReference>
<dbReference type="Gene3D" id="1.10.10.60">
    <property type="entry name" value="Homeodomain-like"/>
    <property type="match status" value="2"/>
</dbReference>